<keyword evidence="1" id="KW-1133">Transmembrane helix</keyword>
<organism evidence="2 3">
    <name type="scientific">Rheinheimera riviphila</name>
    <dbReference type="NCBI Taxonomy" id="1834037"/>
    <lineage>
        <taxon>Bacteria</taxon>
        <taxon>Pseudomonadati</taxon>
        <taxon>Pseudomonadota</taxon>
        <taxon>Gammaproteobacteria</taxon>
        <taxon>Chromatiales</taxon>
        <taxon>Chromatiaceae</taxon>
        <taxon>Rheinheimera</taxon>
    </lineage>
</organism>
<protein>
    <submittedName>
        <fullName evidence="2">Uncharacterized protein</fullName>
    </submittedName>
</protein>
<keyword evidence="3" id="KW-1185">Reference proteome</keyword>
<keyword evidence="1" id="KW-0472">Membrane</keyword>
<proteinExistence type="predicted"/>
<gene>
    <name evidence="2" type="ORF">EOE67_12480</name>
</gene>
<dbReference type="AlphaFoldDB" id="A0A437QRM7"/>
<evidence type="ECO:0000313" key="2">
    <source>
        <dbReference type="EMBL" id="RVU37119.1"/>
    </source>
</evidence>
<accession>A0A437QRM7</accession>
<feature type="transmembrane region" description="Helical" evidence="1">
    <location>
        <begin position="41"/>
        <end position="62"/>
    </location>
</feature>
<comment type="caution">
    <text evidence="2">The sequence shown here is derived from an EMBL/GenBank/DDBJ whole genome shotgun (WGS) entry which is preliminary data.</text>
</comment>
<dbReference type="RefSeq" id="WP_127699411.1">
    <property type="nucleotide sequence ID" value="NZ_SACS01000012.1"/>
</dbReference>
<sequence length="64" mass="7669">MGQLDRDWYKEHHQKKLGIRTLDNDPREIDLPEQTPNQLKFTLLHFLILSACLLGLMIWYFVSK</sequence>
<evidence type="ECO:0000256" key="1">
    <source>
        <dbReference type="SAM" id="Phobius"/>
    </source>
</evidence>
<reference evidence="2 3" key="1">
    <citation type="submission" date="2019-01" db="EMBL/GenBank/DDBJ databases">
        <authorList>
            <person name="Chen W.-M."/>
        </authorList>
    </citation>
    <scope>NUCLEOTIDE SEQUENCE [LARGE SCALE GENOMIC DNA]</scope>
    <source>
        <strain evidence="2 3">KYPC3</strain>
    </source>
</reference>
<keyword evidence="1" id="KW-0812">Transmembrane</keyword>
<dbReference type="EMBL" id="SACS01000012">
    <property type="protein sequence ID" value="RVU37119.1"/>
    <property type="molecule type" value="Genomic_DNA"/>
</dbReference>
<name>A0A437QRM7_9GAMM</name>
<dbReference type="Proteomes" id="UP000283077">
    <property type="component" value="Unassembled WGS sequence"/>
</dbReference>
<evidence type="ECO:0000313" key="3">
    <source>
        <dbReference type="Proteomes" id="UP000283077"/>
    </source>
</evidence>